<keyword evidence="4 14" id="KW-0963">Cytoplasm</keyword>
<feature type="binding site" description="in other chain" evidence="14">
    <location>
        <begin position="250"/>
        <end position="253"/>
    </location>
    <ligand>
        <name>substrate</name>
        <note>ligand shared between dimeric partners</note>
    </ligand>
</feature>
<dbReference type="RefSeq" id="WP_075472593.1">
    <property type="nucleotide sequence ID" value="NZ_CP135003.1"/>
</dbReference>
<feature type="binding site" description="in other chain" evidence="14">
    <location>
        <begin position="126"/>
        <end position="128"/>
    </location>
    <ligand>
        <name>substrate</name>
        <note>ligand shared between dimeric partners</note>
    </ligand>
</feature>
<comment type="subcellular location">
    <subcellularLocation>
        <location evidence="2 14">Cytoplasm</location>
    </subcellularLocation>
</comment>
<feature type="binding site" evidence="14">
    <location>
        <position position="104"/>
    </location>
    <ligand>
        <name>Mg(2+)</name>
        <dbReference type="ChEBI" id="CHEBI:18420"/>
        <note>catalytic</note>
    </ligand>
</feature>
<evidence type="ECO:0000256" key="9">
    <source>
        <dbReference type="ARBA" id="ARBA00022777"/>
    </source>
</evidence>
<dbReference type="PANTHER" id="PTHR13697:SF4">
    <property type="entry name" value="ATP-DEPENDENT 6-PHOSPHOFRUCTOKINASE"/>
    <property type="match status" value="1"/>
</dbReference>
<dbReference type="InterPro" id="IPR012828">
    <property type="entry name" value="PFKA_ATP_prok"/>
</dbReference>
<dbReference type="Gene3D" id="3.40.50.460">
    <property type="entry name" value="Phosphofructokinase domain"/>
    <property type="match status" value="1"/>
</dbReference>
<dbReference type="PROSITE" id="PS00433">
    <property type="entry name" value="PHOSPHOFRUCTOKINASE"/>
    <property type="match status" value="1"/>
</dbReference>
<keyword evidence="7 14" id="KW-0479">Metal-binding</keyword>
<evidence type="ECO:0000256" key="7">
    <source>
        <dbReference type="ARBA" id="ARBA00022723"/>
    </source>
</evidence>
<dbReference type="HAMAP" id="MF_00339">
    <property type="entry name" value="Phosphofructokinase_I_B1"/>
    <property type="match status" value="1"/>
</dbReference>
<evidence type="ECO:0000256" key="11">
    <source>
        <dbReference type="ARBA" id="ARBA00022842"/>
    </source>
</evidence>
<keyword evidence="6 14" id="KW-0808">Transferase</keyword>
<evidence type="ECO:0000256" key="10">
    <source>
        <dbReference type="ARBA" id="ARBA00022840"/>
    </source>
</evidence>
<dbReference type="PRINTS" id="PR00476">
    <property type="entry name" value="PHFRCTKINASE"/>
</dbReference>
<feature type="binding site" evidence="14">
    <location>
        <position position="244"/>
    </location>
    <ligand>
        <name>substrate</name>
        <note>ligand shared between dimeric partners</note>
    </ligand>
</feature>
<dbReference type="SMR" id="A0A160SY74"/>
<dbReference type="SUPFAM" id="SSF53784">
    <property type="entry name" value="Phosphofructokinase"/>
    <property type="match status" value="1"/>
</dbReference>
<dbReference type="NCBIfam" id="NF002872">
    <property type="entry name" value="PRK03202.1"/>
    <property type="match status" value="1"/>
</dbReference>
<dbReference type="GO" id="GO:0006002">
    <property type="term" value="P:fructose 6-phosphate metabolic process"/>
    <property type="evidence" value="ECO:0007669"/>
    <property type="project" value="UniProtKB-UniRule"/>
</dbReference>
<dbReference type="FunFam" id="3.40.50.450:FF:000001">
    <property type="entry name" value="ATP-dependent 6-phosphofructokinase"/>
    <property type="match status" value="1"/>
</dbReference>
<dbReference type="PIRSF" id="PIRSF000532">
    <property type="entry name" value="ATP_PFK_prok"/>
    <property type="match status" value="1"/>
</dbReference>
<feature type="domain" description="Phosphofructokinase" evidence="15">
    <location>
        <begin position="4"/>
        <end position="275"/>
    </location>
</feature>
<comment type="cofactor">
    <cofactor evidence="1 14">
        <name>Mg(2+)</name>
        <dbReference type="ChEBI" id="CHEBI:18420"/>
    </cofactor>
</comment>
<comment type="similarity">
    <text evidence="14">Belongs to the phosphofructokinase type A (PFKA) family. ATP-dependent PFK group I subfamily. Prokaryotic clade 'B1' sub-subfamily.</text>
</comment>
<reference evidence="17" key="1">
    <citation type="submission" date="2015-10" db="EMBL/GenBank/DDBJ databases">
        <authorList>
            <person name="Manzano-Marin A."/>
            <person name="Manzano-Marin A."/>
        </authorList>
    </citation>
    <scope>NUCLEOTIDE SEQUENCE [LARGE SCALE GENOMIC DNA]</scope>
    <source>
        <strain evidence="17">BTs</strain>
    </source>
</reference>
<feature type="binding site" evidence="14">
    <location>
        <begin position="103"/>
        <end position="106"/>
    </location>
    <ligand>
        <name>ATP</name>
        <dbReference type="ChEBI" id="CHEBI:30616"/>
    </ligand>
</feature>
<dbReference type="UniPathway" id="UPA00109">
    <property type="reaction ID" value="UER00182"/>
</dbReference>
<dbReference type="FunFam" id="3.40.50.460:FF:000002">
    <property type="entry name" value="ATP-dependent 6-phosphofructokinase"/>
    <property type="match status" value="1"/>
</dbReference>
<feature type="binding site" evidence="14">
    <location>
        <begin position="73"/>
        <end position="74"/>
    </location>
    <ligand>
        <name>ATP</name>
        <dbReference type="ChEBI" id="CHEBI:30616"/>
    </ligand>
</feature>
<dbReference type="GO" id="GO:0048029">
    <property type="term" value="F:monosaccharide binding"/>
    <property type="evidence" value="ECO:0007669"/>
    <property type="project" value="TreeGrafter"/>
</dbReference>
<dbReference type="InterPro" id="IPR035966">
    <property type="entry name" value="PKF_sf"/>
</dbReference>
<sequence length="325" mass="36342">MIKKIGILTSGGDSPGMNAAIKAVVQAALKKNINVIGICNGYTGVIQKKFKLLNDNKVKNIMNYGGTILGSSRFPEFKQKNIQKQAIKNLHQKNINALIVIGGNGSYKGAQYLTEMGFPCVGIPGTIDNDVLGTEYTIGFQTALNTVVKSIDKLKDTSLSHQRIIIIEIMGRYCGDLALSAFFACNCDFVILPTVLFKKKILVQEILKNLKKGQKNFIILMTEHIYDIHTLSNYIQKKTNKETRAIILGHVQRGGSPVTYDRILATRMGYYSINILLKGISGVCIGIKNNYIVHQKIKNLSIHKKMSFIQKWSLKSKNLYHYTYF</sequence>
<evidence type="ECO:0000256" key="2">
    <source>
        <dbReference type="ARBA" id="ARBA00004496"/>
    </source>
</evidence>
<dbReference type="GO" id="GO:0070095">
    <property type="term" value="F:fructose-6-phosphate binding"/>
    <property type="evidence" value="ECO:0007669"/>
    <property type="project" value="TreeGrafter"/>
</dbReference>
<dbReference type="GO" id="GO:0061621">
    <property type="term" value="P:canonical glycolysis"/>
    <property type="evidence" value="ECO:0007669"/>
    <property type="project" value="TreeGrafter"/>
</dbReference>
<dbReference type="NCBIfam" id="TIGR02482">
    <property type="entry name" value="PFKA_ATP"/>
    <property type="match status" value="1"/>
</dbReference>
<comment type="pathway">
    <text evidence="3 14">Carbohydrate degradation; glycolysis; D-glyceraldehyde 3-phosphate and glycerone phosphate from D-glucose: step 3/4.</text>
</comment>
<keyword evidence="8 14" id="KW-0547">Nucleotide-binding</keyword>
<comment type="activity regulation">
    <text evidence="14">Allosterically activated by ADP and other diphosphonucleosides, and allosterically inhibited by phosphoenolpyruvate.</text>
</comment>
<dbReference type="GO" id="GO:0030388">
    <property type="term" value="P:fructose 1,6-bisphosphate metabolic process"/>
    <property type="evidence" value="ECO:0007669"/>
    <property type="project" value="TreeGrafter"/>
</dbReference>
<evidence type="ECO:0000256" key="4">
    <source>
        <dbReference type="ARBA" id="ARBA00022490"/>
    </source>
</evidence>
<dbReference type="EMBL" id="LN890285">
    <property type="protein sequence ID" value="CUR53174.1"/>
    <property type="molecule type" value="Genomic_DNA"/>
</dbReference>
<evidence type="ECO:0000256" key="1">
    <source>
        <dbReference type="ARBA" id="ARBA00001946"/>
    </source>
</evidence>
<comment type="catalytic activity">
    <reaction evidence="13 14">
        <text>beta-D-fructose 6-phosphate + ATP = beta-D-fructose 1,6-bisphosphate + ADP + H(+)</text>
        <dbReference type="Rhea" id="RHEA:16109"/>
        <dbReference type="ChEBI" id="CHEBI:15378"/>
        <dbReference type="ChEBI" id="CHEBI:30616"/>
        <dbReference type="ChEBI" id="CHEBI:32966"/>
        <dbReference type="ChEBI" id="CHEBI:57634"/>
        <dbReference type="ChEBI" id="CHEBI:456216"/>
        <dbReference type="EC" id="2.7.1.11"/>
    </reaction>
</comment>
<feature type="binding site" evidence="14">
    <location>
        <position position="12"/>
    </location>
    <ligand>
        <name>ATP</name>
        <dbReference type="ChEBI" id="CHEBI:30616"/>
    </ligand>
</feature>
<keyword evidence="9 14" id="KW-0418">Kinase</keyword>
<protein>
    <recommendedName>
        <fullName evidence="14">ATP-dependent 6-phosphofructokinase</fullName>
        <shortName evidence="14">ATP-PFK</shortName>
        <shortName evidence="14">Phosphofructokinase</shortName>
        <ecNumber evidence="14">2.7.1.11</ecNumber>
    </recommendedName>
    <alternativeName>
        <fullName evidence="14">Phosphohexokinase</fullName>
    </alternativeName>
</protein>
<dbReference type="GO" id="GO:0046872">
    <property type="term" value="F:metal ion binding"/>
    <property type="evidence" value="ECO:0007669"/>
    <property type="project" value="UniProtKB-KW"/>
</dbReference>
<dbReference type="PATRIC" id="fig|98804.3.peg.189"/>
<evidence type="ECO:0000256" key="12">
    <source>
        <dbReference type="ARBA" id="ARBA00023152"/>
    </source>
</evidence>
<dbReference type="Proteomes" id="UP000243633">
    <property type="component" value="Chromosome 1"/>
</dbReference>
<feature type="active site" description="Proton acceptor" evidence="14">
    <location>
        <position position="128"/>
    </location>
</feature>
<evidence type="ECO:0000256" key="5">
    <source>
        <dbReference type="ARBA" id="ARBA00022533"/>
    </source>
</evidence>
<dbReference type="Gene3D" id="3.40.50.450">
    <property type="match status" value="1"/>
</dbReference>
<evidence type="ECO:0000256" key="6">
    <source>
        <dbReference type="ARBA" id="ARBA00022679"/>
    </source>
</evidence>
<dbReference type="EC" id="2.7.1.11" evidence="14"/>
<evidence type="ECO:0000256" key="13">
    <source>
        <dbReference type="ARBA" id="ARBA00048070"/>
    </source>
</evidence>
<feature type="binding site" description="in other chain" evidence="14">
    <location>
        <position position="212"/>
    </location>
    <ligand>
        <name>ADP</name>
        <dbReference type="ChEBI" id="CHEBI:456216"/>
        <note>allosteric activator; ligand shared between dimeric partners</note>
    </ligand>
</feature>
<dbReference type="AlphaFoldDB" id="A0A160SY74"/>
<dbReference type="InterPro" id="IPR012003">
    <property type="entry name" value="ATP_PFK_prok-type"/>
</dbReference>
<dbReference type="GO" id="GO:0042802">
    <property type="term" value="F:identical protein binding"/>
    <property type="evidence" value="ECO:0007669"/>
    <property type="project" value="TreeGrafter"/>
</dbReference>
<dbReference type="STRING" id="98804.BTSPAZIEG_0199"/>
<feature type="binding site" evidence="14">
    <location>
        <position position="163"/>
    </location>
    <ligand>
        <name>substrate</name>
        <note>ligand shared between dimeric partners</note>
    </ligand>
</feature>
<dbReference type="GO" id="GO:0016208">
    <property type="term" value="F:AMP binding"/>
    <property type="evidence" value="ECO:0007669"/>
    <property type="project" value="TreeGrafter"/>
</dbReference>
<dbReference type="OrthoDB" id="9802503at2"/>
<dbReference type="InterPro" id="IPR015912">
    <property type="entry name" value="Phosphofructokinase_CS"/>
</dbReference>
<dbReference type="GO" id="GO:0005524">
    <property type="term" value="F:ATP binding"/>
    <property type="evidence" value="ECO:0007669"/>
    <property type="project" value="UniProtKB-UniRule"/>
</dbReference>
<evidence type="ECO:0000256" key="3">
    <source>
        <dbReference type="ARBA" id="ARBA00004679"/>
    </source>
</evidence>
<evidence type="ECO:0000313" key="17">
    <source>
        <dbReference type="Proteomes" id="UP000243633"/>
    </source>
</evidence>
<comment type="caution">
    <text evidence="14">Lacks conserved residue(s) required for the propagation of feature annotation.</text>
</comment>
<evidence type="ECO:0000256" key="8">
    <source>
        <dbReference type="ARBA" id="ARBA00022741"/>
    </source>
</evidence>
<comment type="function">
    <text evidence="14">Catalyzes the phosphorylation of D-fructose 6-phosphate to fructose 1,6-bisphosphate by ATP, the first committing step of glycolysis.</text>
</comment>
<comment type="subunit">
    <text evidence="14">Homotetramer.</text>
</comment>
<evidence type="ECO:0000259" key="15">
    <source>
        <dbReference type="Pfam" id="PF00365"/>
    </source>
</evidence>
<dbReference type="PANTHER" id="PTHR13697">
    <property type="entry name" value="PHOSPHOFRUCTOKINASE"/>
    <property type="match status" value="1"/>
</dbReference>
<accession>A0A160SY74</accession>
<dbReference type="GO" id="GO:0005945">
    <property type="term" value="C:6-phosphofructokinase complex"/>
    <property type="evidence" value="ECO:0007669"/>
    <property type="project" value="TreeGrafter"/>
</dbReference>
<keyword evidence="5 14" id="KW-0021">Allosteric enzyme</keyword>
<dbReference type="InterPro" id="IPR022953">
    <property type="entry name" value="ATP_PFK"/>
</dbReference>
<organism evidence="16 17">
    <name type="scientific">Buchnera aphidicola subsp. Tuberolachnus salignus</name>
    <dbReference type="NCBI Taxonomy" id="98804"/>
    <lineage>
        <taxon>Bacteria</taxon>
        <taxon>Pseudomonadati</taxon>
        <taxon>Pseudomonadota</taxon>
        <taxon>Gammaproteobacteria</taxon>
        <taxon>Enterobacterales</taxon>
        <taxon>Erwiniaceae</taxon>
        <taxon>Buchnera</taxon>
    </lineage>
</organism>
<name>A0A160SY74_BUCTT</name>
<dbReference type="Pfam" id="PF00365">
    <property type="entry name" value="PFK"/>
    <property type="match status" value="1"/>
</dbReference>
<keyword evidence="17" id="KW-1185">Reference proteome</keyword>
<dbReference type="GO" id="GO:0003872">
    <property type="term" value="F:6-phosphofructokinase activity"/>
    <property type="evidence" value="ECO:0007669"/>
    <property type="project" value="UniProtKB-UniRule"/>
</dbReference>
<feature type="binding site" description="in other chain" evidence="14">
    <location>
        <begin position="170"/>
        <end position="172"/>
    </location>
    <ligand>
        <name>substrate</name>
        <note>ligand shared between dimeric partners</note>
    </ligand>
</feature>
<keyword evidence="11 14" id="KW-0460">Magnesium</keyword>
<gene>
    <name evidence="14 16" type="primary">pfkA</name>
    <name evidence="16" type="ORF">BTSPAZIEG_0199</name>
</gene>
<dbReference type="InterPro" id="IPR000023">
    <property type="entry name" value="Phosphofructokinase_dom"/>
</dbReference>
<feature type="binding site" description="in other chain" evidence="14">
    <location>
        <position position="223"/>
    </location>
    <ligand>
        <name>substrate</name>
        <note>ligand shared between dimeric partners</note>
    </ligand>
</feature>
<keyword evidence="12 14" id="KW-0324">Glycolysis</keyword>
<evidence type="ECO:0000313" key="16">
    <source>
        <dbReference type="EMBL" id="CUR53174.1"/>
    </source>
</evidence>
<feature type="binding site" description="in other chain" evidence="14">
    <location>
        <position position="155"/>
    </location>
    <ligand>
        <name>ADP</name>
        <dbReference type="ChEBI" id="CHEBI:456216"/>
        <note>allosteric activator; ligand shared between dimeric partners</note>
    </ligand>
</feature>
<evidence type="ECO:0000256" key="14">
    <source>
        <dbReference type="HAMAP-Rule" id="MF_00339"/>
    </source>
</evidence>
<keyword evidence="10 14" id="KW-0067">ATP-binding</keyword>
<proteinExistence type="inferred from homology"/>